<dbReference type="OrthoDB" id="9773828at2"/>
<dbReference type="GO" id="GO:0016491">
    <property type="term" value="F:oxidoreductase activity"/>
    <property type="evidence" value="ECO:0007669"/>
    <property type="project" value="InterPro"/>
</dbReference>
<dbReference type="RefSeq" id="WP_008274886.1">
    <property type="nucleotide sequence ID" value="NZ_AAXW01000009.1"/>
</dbReference>
<dbReference type="Pfam" id="PF00248">
    <property type="entry name" value="Aldo_ket_red"/>
    <property type="match status" value="1"/>
</dbReference>
<dbReference type="InterPro" id="IPR036812">
    <property type="entry name" value="NAD(P)_OxRdtase_dom_sf"/>
</dbReference>
<organism evidence="2 3">
    <name type="scientific">Crocosphaera chwakensis CCY0110</name>
    <dbReference type="NCBI Taxonomy" id="391612"/>
    <lineage>
        <taxon>Bacteria</taxon>
        <taxon>Bacillati</taxon>
        <taxon>Cyanobacteriota</taxon>
        <taxon>Cyanophyceae</taxon>
        <taxon>Oscillatoriophycideae</taxon>
        <taxon>Chroococcales</taxon>
        <taxon>Aphanothecaceae</taxon>
        <taxon>Crocosphaera</taxon>
        <taxon>Crocosphaera chwakensis</taxon>
    </lineage>
</organism>
<evidence type="ECO:0000313" key="3">
    <source>
        <dbReference type="Proteomes" id="UP000003781"/>
    </source>
</evidence>
<dbReference type="CDD" id="cd19100">
    <property type="entry name" value="AKR_unchar"/>
    <property type="match status" value="1"/>
</dbReference>
<dbReference type="PRINTS" id="PR00069">
    <property type="entry name" value="ALDKETRDTASE"/>
</dbReference>
<gene>
    <name evidence="2" type="ORF">CY0110_00515</name>
</gene>
<name>A3INB8_9CHRO</name>
<dbReference type="Gene3D" id="3.20.20.100">
    <property type="entry name" value="NADP-dependent oxidoreductase domain"/>
    <property type="match status" value="1"/>
</dbReference>
<dbReference type="InterPro" id="IPR020471">
    <property type="entry name" value="AKR"/>
</dbReference>
<dbReference type="PANTHER" id="PTHR43312">
    <property type="entry name" value="D-THREO-ALDOSE 1-DEHYDROGENASE"/>
    <property type="match status" value="1"/>
</dbReference>
<protein>
    <recommendedName>
        <fullName evidence="1">NADP-dependent oxidoreductase domain-containing protein</fullName>
    </recommendedName>
</protein>
<evidence type="ECO:0000313" key="2">
    <source>
        <dbReference type="EMBL" id="EAZ92095.1"/>
    </source>
</evidence>
<comment type="caution">
    <text evidence="2">The sequence shown here is derived from an EMBL/GenBank/DDBJ whole genome shotgun (WGS) entry which is preliminary data.</text>
</comment>
<dbReference type="InterPro" id="IPR053135">
    <property type="entry name" value="AKR2_Oxidoreductase"/>
</dbReference>
<proteinExistence type="predicted"/>
<dbReference type="PROSITE" id="PS51257">
    <property type="entry name" value="PROKAR_LIPOPROTEIN"/>
    <property type="match status" value="1"/>
</dbReference>
<reference evidence="2 3" key="1">
    <citation type="submission" date="2007-03" db="EMBL/GenBank/DDBJ databases">
        <authorList>
            <person name="Stal L."/>
            <person name="Ferriera S."/>
            <person name="Johnson J."/>
            <person name="Kravitz S."/>
            <person name="Beeson K."/>
            <person name="Sutton G."/>
            <person name="Rogers Y.-H."/>
            <person name="Friedman R."/>
            <person name="Frazier M."/>
            <person name="Venter J.C."/>
        </authorList>
    </citation>
    <scope>NUCLEOTIDE SEQUENCE [LARGE SCALE GENOMIC DNA]</scope>
    <source>
        <strain evidence="2 3">CCY0110</strain>
    </source>
</reference>
<dbReference type="AlphaFoldDB" id="A3INB8"/>
<dbReference type="InterPro" id="IPR023210">
    <property type="entry name" value="NADP_OxRdtase_dom"/>
</dbReference>
<dbReference type="Proteomes" id="UP000003781">
    <property type="component" value="Unassembled WGS sequence"/>
</dbReference>
<sequence length="323" mass="35617">MTSFKTRRNFLLVGMSMLGTVACQKANQSETVEKIAFSPVAPLPERQLGNTGVSVPILGLGGAGQTPLSKHGQEKEAIALIEAALQLGIRYFDTAANYGPSEDYLGKVLPSHRSQVVIATKTDQRDYNGAWRELERSLKRLQTDHIDFWQLHHVSFAEELDQIFGKNGAAKAIEEAKEQKIIRFSGISGHHEPDIIANALQRYPFDMTLVSLNAADVHHPRPFSTTVLPVAKQKNVGVVAMKIPAYGRLLRPGALSSMNQAMGYVLSLGGVHSCIIAAESIQQLQSNVQVASQFQPLNPSQLSEIETLTAKVWEENTFFRRWT</sequence>
<keyword evidence="3" id="KW-1185">Reference proteome</keyword>
<feature type="domain" description="NADP-dependent oxidoreductase" evidence="1">
    <location>
        <begin position="58"/>
        <end position="249"/>
    </location>
</feature>
<dbReference type="eggNOG" id="COG0667">
    <property type="taxonomic scope" value="Bacteria"/>
</dbReference>
<dbReference type="EMBL" id="AAXW01000009">
    <property type="protein sequence ID" value="EAZ92095.1"/>
    <property type="molecule type" value="Genomic_DNA"/>
</dbReference>
<accession>A3INB8</accession>
<evidence type="ECO:0000259" key="1">
    <source>
        <dbReference type="Pfam" id="PF00248"/>
    </source>
</evidence>
<dbReference type="SUPFAM" id="SSF51430">
    <property type="entry name" value="NAD(P)-linked oxidoreductase"/>
    <property type="match status" value="1"/>
</dbReference>
<dbReference type="PANTHER" id="PTHR43312:SF1">
    <property type="entry name" value="NADP-DEPENDENT OXIDOREDUCTASE DOMAIN-CONTAINING PROTEIN"/>
    <property type="match status" value="1"/>
</dbReference>